<dbReference type="PANTHER" id="PTHR43861:SF1">
    <property type="entry name" value="TRANS-ACONITATE 2-METHYLTRANSFERASE"/>
    <property type="match status" value="1"/>
</dbReference>
<dbReference type="EMBL" id="WUYX01000070">
    <property type="protein sequence ID" value="MXV64273.1"/>
    <property type="molecule type" value="Genomic_DNA"/>
</dbReference>
<dbReference type="GO" id="GO:0032259">
    <property type="term" value="P:methylation"/>
    <property type="evidence" value="ECO:0007669"/>
    <property type="project" value="UniProtKB-KW"/>
</dbReference>
<dbReference type="SUPFAM" id="SSF53335">
    <property type="entry name" value="S-adenosyl-L-methionine-dependent methyltransferases"/>
    <property type="match status" value="1"/>
</dbReference>
<dbReference type="InterPro" id="IPR029063">
    <property type="entry name" value="SAM-dependent_MTases_sf"/>
</dbReference>
<feature type="region of interest" description="Disordered" evidence="3">
    <location>
        <begin position="1"/>
        <end position="24"/>
    </location>
</feature>
<accession>A0A6B0VSZ9</accession>
<protein>
    <submittedName>
        <fullName evidence="5">Methyltransferase domain-containing protein</fullName>
    </submittedName>
</protein>
<evidence type="ECO:0000256" key="3">
    <source>
        <dbReference type="SAM" id="MobiDB-lite"/>
    </source>
</evidence>
<evidence type="ECO:0000313" key="5">
    <source>
        <dbReference type="EMBL" id="MXV64273.1"/>
    </source>
</evidence>
<dbReference type="RefSeq" id="WP_160067432.1">
    <property type="nucleotide sequence ID" value="NZ_WUYX01000070.1"/>
</dbReference>
<dbReference type="CDD" id="cd02440">
    <property type="entry name" value="AdoMet_MTases"/>
    <property type="match status" value="1"/>
</dbReference>
<evidence type="ECO:0000313" key="6">
    <source>
        <dbReference type="Proteomes" id="UP000434101"/>
    </source>
</evidence>
<dbReference type="AlphaFoldDB" id="A0A6B0VSZ9"/>
<feature type="region of interest" description="Disordered" evidence="3">
    <location>
        <begin position="197"/>
        <end position="233"/>
    </location>
</feature>
<dbReference type="GO" id="GO:0008168">
    <property type="term" value="F:methyltransferase activity"/>
    <property type="evidence" value="ECO:0007669"/>
    <property type="project" value="UniProtKB-KW"/>
</dbReference>
<dbReference type="Pfam" id="PF13649">
    <property type="entry name" value="Methyltransf_25"/>
    <property type="match status" value="1"/>
</dbReference>
<sequence>MKKNLEDHASRFDEKASEYDESKSDEYRACANLVIEHAAPDHEDIVLDLATGTGAIALALAPDAARVVGRDISDGMMAEAEQKADEEGLENLEFEYGTFREPEYEGEVDIVTSNFALHHLSDDEKREAIDVIAGLEPQKFVLGDVMFFGEPDPDAPFYSPEVDDPATVGVLADAFTDAGFSLTAVERVHDQVGVLVAERTPTETEAEIPAGDAAETTGAAGADGAAGSDETDE</sequence>
<evidence type="ECO:0000256" key="1">
    <source>
        <dbReference type="ARBA" id="ARBA00022603"/>
    </source>
</evidence>
<dbReference type="OrthoDB" id="4668at2157"/>
<feature type="domain" description="Methyltransferase" evidence="4">
    <location>
        <begin position="46"/>
        <end position="132"/>
    </location>
</feature>
<gene>
    <name evidence="5" type="ORF">GS429_19825</name>
</gene>
<dbReference type="Gene3D" id="3.40.50.150">
    <property type="entry name" value="Vaccinia Virus protein VP39"/>
    <property type="match status" value="1"/>
</dbReference>
<dbReference type="InterPro" id="IPR041698">
    <property type="entry name" value="Methyltransf_25"/>
</dbReference>
<evidence type="ECO:0000259" key="4">
    <source>
        <dbReference type="Pfam" id="PF13649"/>
    </source>
</evidence>
<feature type="compositionally biased region" description="Low complexity" evidence="3">
    <location>
        <begin position="210"/>
        <end position="233"/>
    </location>
</feature>
<reference evidence="5 6" key="1">
    <citation type="submission" date="2020-01" db="EMBL/GenBank/DDBJ databases">
        <title>Natronorubrum sp. JWXQ-INN 674 isolated from Inner Mongolia Autonomous Region of China.</title>
        <authorList>
            <person name="Xue Q."/>
        </authorList>
    </citation>
    <scope>NUCLEOTIDE SEQUENCE [LARGE SCALE GENOMIC DNA]</scope>
    <source>
        <strain evidence="5 6">JWXQ-INN-674</strain>
    </source>
</reference>
<name>A0A6B0VSZ9_9EURY</name>
<organism evidence="5 6">
    <name type="scientific">Natronorubrum halalkaliphilum</name>
    <dbReference type="NCBI Taxonomy" id="2691917"/>
    <lineage>
        <taxon>Archaea</taxon>
        <taxon>Methanobacteriati</taxon>
        <taxon>Methanobacteriota</taxon>
        <taxon>Stenosarchaea group</taxon>
        <taxon>Halobacteria</taxon>
        <taxon>Halobacteriales</taxon>
        <taxon>Natrialbaceae</taxon>
        <taxon>Natronorubrum</taxon>
    </lineage>
</organism>
<evidence type="ECO:0000256" key="2">
    <source>
        <dbReference type="ARBA" id="ARBA00022679"/>
    </source>
</evidence>
<comment type="caution">
    <text evidence="5">The sequence shown here is derived from an EMBL/GenBank/DDBJ whole genome shotgun (WGS) entry which is preliminary data.</text>
</comment>
<keyword evidence="1 5" id="KW-0489">Methyltransferase</keyword>
<keyword evidence="2 5" id="KW-0808">Transferase</keyword>
<keyword evidence="6" id="KW-1185">Reference proteome</keyword>
<dbReference type="PANTHER" id="PTHR43861">
    <property type="entry name" value="TRANS-ACONITATE 2-METHYLTRANSFERASE-RELATED"/>
    <property type="match status" value="1"/>
</dbReference>
<dbReference type="Proteomes" id="UP000434101">
    <property type="component" value="Unassembled WGS sequence"/>
</dbReference>
<proteinExistence type="predicted"/>